<organism evidence="2 3">
    <name type="scientific">Faecousia intestinalis</name>
    <dbReference type="NCBI Taxonomy" id="3133167"/>
    <lineage>
        <taxon>Bacteria</taxon>
        <taxon>Bacillati</taxon>
        <taxon>Bacillota</taxon>
        <taxon>Clostridia</taxon>
        <taxon>Eubacteriales</taxon>
        <taxon>Oscillospiraceae</taxon>
        <taxon>Faecousia</taxon>
    </lineage>
</organism>
<dbReference type="EMBL" id="JBBMFF010000213">
    <property type="protein sequence ID" value="MEQ2511100.1"/>
    <property type="molecule type" value="Genomic_DNA"/>
</dbReference>
<evidence type="ECO:0000313" key="3">
    <source>
        <dbReference type="Proteomes" id="UP001491552"/>
    </source>
</evidence>
<dbReference type="Gene3D" id="3.40.50.1240">
    <property type="entry name" value="Phosphoglycerate mutase-like"/>
    <property type="match status" value="1"/>
</dbReference>
<dbReference type="CDD" id="cd07067">
    <property type="entry name" value="HP_PGM_like"/>
    <property type="match status" value="1"/>
</dbReference>
<dbReference type="InterPro" id="IPR016181">
    <property type="entry name" value="Acyl_CoA_acyltransferase"/>
</dbReference>
<name>A0ABV1G6Q6_9FIRM</name>
<proteinExistence type="predicted"/>
<dbReference type="GO" id="GO:0016746">
    <property type="term" value="F:acyltransferase activity"/>
    <property type="evidence" value="ECO:0007669"/>
    <property type="project" value="UniProtKB-KW"/>
</dbReference>
<evidence type="ECO:0000259" key="1">
    <source>
        <dbReference type="PROSITE" id="PS51186"/>
    </source>
</evidence>
<dbReference type="RefSeq" id="WP_349135804.1">
    <property type="nucleotide sequence ID" value="NZ_JBBMFF010000213.1"/>
</dbReference>
<dbReference type="EC" id="2.3.1.-" evidence="2"/>
<dbReference type="InterPro" id="IPR013078">
    <property type="entry name" value="His_Pase_superF_clade-1"/>
</dbReference>
<gene>
    <name evidence="2" type="ORF">WMO66_07560</name>
</gene>
<reference evidence="2 3" key="1">
    <citation type="submission" date="2024-03" db="EMBL/GenBank/DDBJ databases">
        <title>Human intestinal bacterial collection.</title>
        <authorList>
            <person name="Pauvert C."/>
            <person name="Hitch T.C.A."/>
            <person name="Clavel T."/>
        </authorList>
    </citation>
    <scope>NUCLEOTIDE SEQUENCE [LARGE SCALE GENOMIC DNA]</scope>
    <source>
        <strain evidence="2 3">CLA-AA-H192</strain>
    </source>
</reference>
<dbReference type="Proteomes" id="UP001491552">
    <property type="component" value="Unassembled WGS sequence"/>
</dbReference>
<dbReference type="CDD" id="cd04301">
    <property type="entry name" value="NAT_SF"/>
    <property type="match status" value="1"/>
</dbReference>
<dbReference type="SUPFAM" id="SSF55729">
    <property type="entry name" value="Acyl-CoA N-acyltransferases (Nat)"/>
    <property type="match status" value="1"/>
</dbReference>
<dbReference type="InterPro" id="IPR050275">
    <property type="entry name" value="PGM_Phosphatase"/>
</dbReference>
<dbReference type="SMART" id="SM00855">
    <property type="entry name" value="PGAM"/>
    <property type="match status" value="1"/>
</dbReference>
<dbReference type="InterPro" id="IPR000182">
    <property type="entry name" value="GNAT_dom"/>
</dbReference>
<dbReference type="PANTHER" id="PTHR48100:SF1">
    <property type="entry name" value="HISTIDINE PHOSPHATASE FAMILY PROTEIN-RELATED"/>
    <property type="match status" value="1"/>
</dbReference>
<sequence length="339" mass="37938">MTTIYLIRHAEAEGNVFRRIHGQYDSCVTPNGRRQIAALAQRFAGIPVDAVYASDLKRTCLTATAIYRQKGLPLHRDARFREVGLGPWEDTPFGELERRYPAQLHAFSHDSYHWYVEGAECFLQYAHRFLAGLDDVVRRHEGQSIAIFSHGMVLRGALIELFFPGQDEGVSHSENTAVTELHWENGSYELISLNDATHLTPELSTLGRQNWWRGSRYLDFNMWYRDVAPEDAPLLAALGCPQTEPGDRVRIAMLRDTPAGMVATRRLDGDEGALLHLALLPEHRGCGLAAQLLGEAICPLRAEGAKHLRLLRPVTDKGTKRLLATYGITDGCSIVPTEE</sequence>
<keyword evidence="2" id="KW-0808">Transferase</keyword>
<feature type="domain" description="N-acetyltransferase" evidence="1">
    <location>
        <begin position="201"/>
        <end position="339"/>
    </location>
</feature>
<evidence type="ECO:0000313" key="2">
    <source>
        <dbReference type="EMBL" id="MEQ2511100.1"/>
    </source>
</evidence>
<protein>
    <submittedName>
        <fullName evidence="2">GNAT family N-acetyltransferase</fullName>
        <ecNumber evidence="2">2.3.1.-</ecNumber>
    </submittedName>
</protein>
<dbReference type="PROSITE" id="PS51186">
    <property type="entry name" value="GNAT"/>
    <property type="match status" value="1"/>
</dbReference>
<comment type="caution">
    <text evidence="2">The sequence shown here is derived from an EMBL/GenBank/DDBJ whole genome shotgun (WGS) entry which is preliminary data.</text>
</comment>
<dbReference type="SUPFAM" id="SSF53254">
    <property type="entry name" value="Phosphoglycerate mutase-like"/>
    <property type="match status" value="1"/>
</dbReference>
<keyword evidence="3" id="KW-1185">Reference proteome</keyword>
<dbReference type="Gene3D" id="3.40.630.30">
    <property type="match status" value="1"/>
</dbReference>
<dbReference type="Pfam" id="PF00300">
    <property type="entry name" value="His_Phos_1"/>
    <property type="match status" value="1"/>
</dbReference>
<dbReference type="Pfam" id="PF00583">
    <property type="entry name" value="Acetyltransf_1"/>
    <property type="match status" value="1"/>
</dbReference>
<accession>A0ABV1G6Q6</accession>
<dbReference type="PANTHER" id="PTHR48100">
    <property type="entry name" value="BROAD-SPECIFICITY PHOSPHATASE YOR283W-RELATED"/>
    <property type="match status" value="1"/>
</dbReference>
<keyword evidence="2" id="KW-0012">Acyltransferase</keyword>
<dbReference type="InterPro" id="IPR029033">
    <property type="entry name" value="His_PPase_superfam"/>
</dbReference>